<evidence type="ECO:0000313" key="2">
    <source>
        <dbReference type="EMBL" id="AKP67130.1"/>
    </source>
</evidence>
<gene>
    <name evidence="2" type="ORF">ABM34_05990</name>
</gene>
<proteinExistence type="predicted"/>
<evidence type="ECO:0000313" key="3">
    <source>
        <dbReference type="Proteomes" id="UP000036106"/>
    </source>
</evidence>
<feature type="transmembrane region" description="Helical" evidence="1">
    <location>
        <begin position="163"/>
        <end position="191"/>
    </location>
</feature>
<keyword evidence="3" id="KW-1185">Reference proteome</keyword>
<evidence type="ECO:0000256" key="1">
    <source>
        <dbReference type="SAM" id="Phobius"/>
    </source>
</evidence>
<protein>
    <recommendedName>
        <fullName evidence="4">DUF1700 domain-containing protein</fullName>
    </recommendedName>
</protein>
<dbReference type="PATRIC" id="fig|1007676.4.peg.1187"/>
<reference evidence="3" key="1">
    <citation type="submission" date="2015-07" db="EMBL/GenBank/DDBJ databases">
        <title>Lactobacillus ginsenosidimutans/EMML 3141/ whole genome sequencing.</title>
        <authorList>
            <person name="Kim M.K."/>
            <person name="Im W.-T."/>
            <person name="Srinivasan S."/>
            <person name="Lee J.-J."/>
        </authorList>
    </citation>
    <scope>NUCLEOTIDE SEQUENCE [LARGE SCALE GENOMIC DNA]</scope>
    <source>
        <strain evidence="3">EMML 3041</strain>
    </source>
</reference>
<keyword evidence="1" id="KW-1133">Transmembrane helix</keyword>
<feature type="transmembrane region" description="Helical" evidence="1">
    <location>
        <begin position="95"/>
        <end position="123"/>
    </location>
</feature>
<organism evidence="2 3">
    <name type="scientific">Companilactobacillus ginsenosidimutans</name>
    <dbReference type="NCBI Taxonomy" id="1007676"/>
    <lineage>
        <taxon>Bacteria</taxon>
        <taxon>Bacillati</taxon>
        <taxon>Bacillota</taxon>
        <taxon>Bacilli</taxon>
        <taxon>Lactobacillales</taxon>
        <taxon>Lactobacillaceae</taxon>
        <taxon>Companilactobacillus</taxon>
    </lineage>
</organism>
<feature type="transmembrane region" description="Helical" evidence="1">
    <location>
        <begin position="129"/>
        <end position="156"/>
    </location>
</feature>
<accession>A0A0H4R092</accession>
<dbReference type="STRING" id="1007676.ABM34_05990"/>
<dbReference type="EMBL" id="CP012034">
    <property type="protein sequence ID" value="AKP67130.1"/>
    <property type="molecule type" value="Genomic_DNA"/>
</dbReference>
<dbReference type="KEGG" id="lgn:ABM34_05990"/>
<dbReference type="Pfam" id="PF22564">
    <property type="entry name" value="HAAS"/>
    <property type="match status" value="1"/>
</dbReference>
<keyword evidence="1" id="KW-0472">Membrane</keyword>
<evidence type="ECO:0008006" key="4">
    <source>
        <dbReference type="Google" id="ProtNLM"/>
    </source>
</evidence>
<dbReference type="RefSeq" id="WP_048704244.1">
    <property type="nucleotide sequence ID" value="NZ_CP012034.1"/>
</dbReference>
<name>A0A0H4R092_9LACO</name>
<dbReference type="OrthoDB" id="2242293at2"/>
<dbReference type="Proteomes" id="UP000036106">
    <property type="component" value="Chromosome"/>
</dbReference>
<keyword evidence="1" id="KW-0812">Transmembrane</keyword>
<sequence>MENKVVDAYIDELQGFLKPLNAAERDDVLEFYREYIIDAKLDTNDKIINELGSPKHLARRVLADYSIKMSEQNYQEIDDGKISDNEKMKKNAGMIWIIILALLASPIAIPVAIALILAVVLFVGLAVTFTLLFIFLVALSVVGGIGAIVVGIAVIFQSFTTTLFYVGAGLAILGVDLILIPLIISFCRWVWDVIVMFFRWIGKKLIHGRKTPVKEGKENA</sequence>
<dbReference type="AlphaFoldDB" id="A0A0H4R092"/>